<dbReference type="InterPro" id="IPR008979">
    <property type="entry name" value="Galactose-bd-like_sf"/>
</dbReference>
<dbReference type="InterPro" id="IPR039131">
    <property type="entry name" value="NDUFAF1"/>
</dbReference>
<dbReference type="InParanoid" id="W4KAR5"/>
<dbReference type="GO" id="GO:0006120">
    <property type="term" value="P:mitochondrial electron transport, NADH to ubiquinone"/>
    <property type="evidence" value="ECO:0007669"/>
    <property type="project" value="TreeGrafter"/>
</dbReference>
<dbReference type="EMBL" id="KI925457">
    <property type="protein sequence ID" value="ETW82878.1"/>
    <property type="molecule type" value="Genomic_DNA"/>
</dbReference>
<dbReference type="PANTHER" id="PTHR13194:SF18">
    <property type="entry name" value="COMPLEX I INTERMEDIATE-ASSOCIATED PROTEIN 30, MITOCHONDRIAL"/>
    <property type="match status" value="1"/>
</dbReference>
<evidence type="ECO:0000256" key="1">
    <source>
        <dbReference type="ARBA" id="ARBA00004173"/>
    </source>
</evidence>
<dbReference type="OrthoDB" id="42561at2759"/>
<dbReference type="GO" id="GO:0005739">
    <property type="term" value="C:mitochondrion"/>
    <property type="evidence" value="ECO:0007669"/>
    <property type="project" value="UniProtKB-SubCell"/>
</dbReference>
<evidence type="ECO:0000313" key="7">
    <source>
        <dbReference type="Proteomes" id="UP000030671"/>
    </source>
</evidence>
<keyword evidence="4" id="KW-0143">Chaperone</keyword>
<dbReference type="STRING" id="747525.W4KAR5"/>
<dbReference type="SUPFAM" id="SSF49785">
    <property type="entry name" value="Galactose-binding domain-like"/>
    <property type="match status" value="1"/>
</dbReference>
<accession>W4KAR5</accession>
<evidence type="ECO:0000259" key="5">
    <source>
        <dbReference type="Pfam" id="PF08547"/>
    </source>
</evidence>
<evidence type="ECO:0000256" key="3">
    <source>
        <dbReference type="ARBA" id="ARBA00023128"/>
    </source>
</evidence>
<comment type="similarity">
    <text evidence="2">Belongs to the CIA30 family.</text>
</comment>
<protein>
    <recommendedName>
        <fullName evidence="5">NADH:ubiquinone oxidoreductase intermediate-associated protein 30 domain-containing protein</fullName>
    </recommendedName>
</protein>
<dbReference type="GeneID" id="20670279"/>
<name>W4KAR5_HETIT</name>
<keyword evidence="7" id="KW-1185">Reference proteome</keyword>
<dbReference type="Proteomes" id="UP000030671">
    <property type="component" value="Unassembled WGS sequence"/>
</dbReference>
<keyword evidence="3" id="KW-0496">Mitochondrion</keyword>
<dbReference type="AlphaFoldDB" id="W4KAR5"/>
<evidence type="ECO:0000256" key="4">
    <source>
        <dbReference type="ARBA" id="ARBA00023186"/>
    </source>
</evidence>
<dbReference type="KEGG" id="hir:HETIRDRAFT_315977"/>
<gene>
    <name evidence="6" type="ORF">HETIRDRAFT_315977</name>
</gene>
<sequence>MSYLSTYLSRSSKILRDGTSRILRMQGAEAPSRAPLTLYTLNSREDLSHYATGCDADIGGTSSVHLDLDEDPAHNTSIGKPATAKFWGDMRLGVKAGLEGKLRGGYAGFRNRHRPTLFGELTDDVSQHHYLALRLRVAGHPRTRNSYFVNIQTDGPITSDLWQHRLYFSRTDGGWEDIFVPFNAFVLTNTGEIASDQISMLRERIRTIGISLLGGNSGVEGPYELGIDEIRAVNEEDVTVLPSRCLDPPHSRSALIWPAEIEPSTEGEGERGPL</sequence>
<dbReference type="Pfam" id="PF08547">
    <property type="entry name" value="CIA30"/>
    <property type="match status" value="1"/>
</dbReference>
<dbReference type="HOGENOM" id="CLU_059028_1_1_1"/>
<feature type="domain" description="NADH:ubiquinone oxidoreductase intermediate-associated protein 30" evidence="5">
    <location>
        <begin position="41"/>
        <end position="227"/>
    </location>
</feature>
<organism evidence="6 7">
    <name type="scientific">Heterobasidion irregulare (strain TC 32-1)</name>
    <dbReference type="NCBI Taxonomy" id="747525"/>
    <lineage>
        <taxon>Eukaryota</taxon>
        <taxon>Fungi</taxon>
        <taxon>Dikarya</taxon>
        <taxon>Basidiomycota</taxon>
        <taxon>Agaricomycotina</taxon>
        <taxon>Agaricomycetes</taxon>
        <taxon>Russulales</taxon>
        <taxon>Bondarzewiaceae</taxon>
        <taxon>Heterobasidion</taxon>
        <taxon>Heterobasidion annosum species complex</taxon>
    </lineage>
</organism>
<dbReference type="PANTHER" id="PTHR13194">
    <property type="entry name" value="COMPLEX I INTERMEDIATE-ASSOCIATED PROTEIN 30"/>
    <property type="match status" value="1"/>
</dbReference>
<reference evidence="6 7" key="1">
    <citation type="journal article" date="2012" name="New Phytol.">
        <title>Insight into trade-off between wood decay and parasitism from the genome of a fungal forest pathogen.</title>
        <authorList>
            <person name="Olson A."/>
            <person name="Aerts A."/>
            <person name="Asiegbu F."/>
            <person name="Belbahri L."/>
            <person name="Bouzid O."/>
            <person name="Broberg A."/>
            <person name="Canback B."/>
            <person name="Coutinho P.M."/>
            <person name="Cullen D."/>
            <person name="Dalman K."/>
            <person name="Deflorio G."/>
            <person name="van Diepen L.T."/>
            <person name="Dunand C."/>
            <person name="Duplessis S."/>
            <person name="Durling M."/>
            <person name="Gonthier P."/>
            <person name="Grimwood J."/>
            <person name="Fossdal C.G."/>
            <person name="Hansson D."/>
            <person name="Henrissat B."/>
            <person name="Hietala A."/>
            <person name="Himmelstrand K."/>
            <person name="Hoffmeister D."/>
            <person name="Hogberg N."/>
            <person name="James T.Y."/>
            <person name="Karlsson M."/>
            <person name="Kohler A."/>
            <person name="Kues U."/>
            <person name="Lee Y.H."/>
            <person name="Lin Y.C."/>
            <person name="Lind M."/>
            <person name="Lindquist E."/>
            <person name="Lombard V."/>
            <person name="Lucas S."/>
            <person name="Lunden K."/>
            <person name="Morin E."/>
            <person name="Murat C."/>
            <person name="Park J."/>
            <person name="Raffaello T."/>
            <person name="Rouze P."/>
            <person name="Salamov A."/>
            <person name="Schmutz J."/>
            <person name="Solheim H."/>
            <person name="Stahlberg J."/>
            <person name="Velez H."/>
            <person name="de Vries R.P."/>
            <person name="Wiebenga A."/>
            <person name="Woodward S."/>
            <person name="Yakovlev I."/>
            <person name="Garbelotto M."/>
            <person name="Martin F."/>
            <person name="Grigoriev I.V."/>
            <person name="Stenlid J."/>
        </authorList>
    </citation>
    <scope>NUCLEOTIDE SEQUENCE [LARGE SCALE GENOMIC DNA]</scope>
    <source>
        <strain evidence="6 7">TC 32-1</strain>
    </source>
</reference>
<dbReference type="RefSeq" id="XP_009545188.1">
    <property type="nucleotide sequence ID" value="XM_009546893.1"/>
</dbReference>
<dbReference type="GO" id="GO:0010257">
    <property type="term" value="P:NADH dehydrogenase complex assembly"/>
    <property type="evidence" value="ECO:0007669"/>
    <property type="project" value="TreeGrafter"/>
</dbReference>
<evidence type="ECO:0000256" key="2">
    <source>
        <dbReference type="ARBA" id="ARBA00007884"/>
    </source>
</evidence>
<proteinExistence type="inferred from homology"/>
<evidence type="ECO:0000313" key="6">
    <source>
        <dbReference type="EMBL" id="ETW82878.1"/>
    </source>
</evidence>
<dbReference type="InterPro" id="IPR013857">
    <property type="entry name" value="NADH-UbQ_OxRdtase-assoc_prot30"/>
</dbReference>
<dbReference type="eggNOG" id="KOG2435">
    <property type="taxonomic scope" value="Eukaryota"/>
</dbReference>
<dbReference type="GO" id="GO:0051082">
    <property type="term" value="F:unfolded protein binding"/>
    <property type="evidence" value="ECO:0007669"/>
    <property type="project" value="TreeGrafter"/>
</dbReference>
<comment type="subcellular location">
    <subcellularLocation>
        <location evidence="1">Mitochondrion</location>
    </subcellularLocation>
</comment>